<organism evidence="2 3">
    <name type="scientific">Edaphochlamys debaryana</name>
    <dbReference type="NCBI Taxonomy" id="47281"/>
    <lineage>
        <taxon>Eukaryota</taxon>
        <taxon>Viridiplantae</taxon>
        <taxon>Chlorophyta</taxon>
        <taxon>core chlorophytes</taxon>
        <taxon>Chlorophyceae</taxon>
        <taxon>CS clade</taxon>
        <taxon>Chlamydomonadales</taxon>
        <taxon>Chlamydomonadales incertae sedis</taxon>
        <taxon>Edaphochlamys</taxon>
    </lineage>
</organism>
<feature type="region of interest" description="Disordered" evidence="1">
    <location>
        <begin position="1140"/>
        <end position="1168"/>
    </location>
</feature>
<evidence type="ECO:0000313" key="3">
    <source>
        <dbReference type="Proteomes" id="UP000612055"/>
    </source>
</evidence>
<feature type="compositionally biased region" description="Low complexity" evidence="1">
    <location>
        <begin position="379"/>
        <end position="391"/>
    </location>
</feature>
<feature type="compositionally biased region" description="Low complexity" evidence="1">
    <location>
        <begin position="199"/>
        <end position="212"/>
    </location>
</feature>
<comment type="caution">
    <text evidence="2">The sequence shown here is derived from an EMBL/GenBank/DDBJ whole genome shotgun (WGS) entry which is preliminary data.</text>
</comment>
<dbReference type="EMBL" id="JAEHOE010000060">
    <property type="protein sequence ID" value="KAG2490571.1"/>
    <property type="molecule type" value="Genomic_DNA"/>
</dbReference>
<feature type="compositionally biased region" description="Basic and acidic residues" evidence="1">
    <location>
        <begin position="1146"/>
        <end position="1168"/>
    </location>
</feature>
<protein>
    <submittedName>
        <fullName evidence="2">Uncharacterized protein</fullName>
    </submittedName>
</protein>
<evidence type="ECO:0000313" key="2">
    <source>
        <dbReference type="EMBL" id="KAG2490571.1"/>
    </source>
</evidence>
<name>A0A836BVE9_9CHLO</name>
<reference evidence="2" key="1">
    <citation type="journal article" date="2020" name="bioRxiv">
        <title>Comparative genomics of Chlamydomonas.</title>
        <authorList>
            <person name="Craig R.J."/>
            <person name="Hasan A.R."/>
            <person name="Ness R.W."/>
            <person name="Keightley P.D."/>
        </authorList>
    </citation>
    <scope>NUCLEOTIDE SEQUENCE</scope>
    <source>
        <strain evidence="2">CCAP 11/70</strain>
    </source>
</reference>
<feature type="region of interest" description="Disordered" evidence="1">
    <location>
        <begin position="319"/>
        <end position="361"/>
    </location>
</feature>
<sequence>MVFNSLLWGLAMPAHTLWLDRLCSWATAAAALVTAVALGAEPSPPEALRFRPWAVALQAVAAAAALTGLHAWAGRLRTPGLVRGHSGTPQPELGPRSVAVAGGVSVPAAVAAHSISVSASLETGCMRYEHAVLRCAVHVRLRGLQPEQLGLGWRERVERGMAALGWCLLNASVRRGSICISFTAARLRRPGAGGGGPSGAASARPADGGAPADEGDAELPQLDLLSAGPDSLIVQLGLQRETLPPGFSLTVQAVSDDQRCCRVRYRLLPGGDWSVEALEEGNEGGGEAALEGAADTNAAAEAAAGTGLGAAAGLEGAAADGGTAAESRDRADELGRAGPEAEPPEARQGQGQAGPAAGRAGSRLPWELRAPLVVEGEPEGQAPAGPEQAPRPGAPAPGGGARYSMTVRVSQTGAPGAGAGHAAAMSDVQFRARPLGVQRGLGELAVRQRLLSSSSADGSGSGPVHSTWSLTVWDRHATNAVVDGAAAAAPPAAAGPDPAPRLLDLSLWRGHDLLSACVILLVPPRRATGGGGGSGRPGGRAGAAAASAGAAGSVDPWVCELRLLLGACGRTVAQRLLVDIGLLLSGGIPLPAAALAPAPAPAPSPVASGEGAQGVPGAVPLIVSTAAGEPLAAGGGTASGSGPAGSGPRAAGAAGLMGNAQRAVIVLDMGCVLLSLVLQQGACGLAARLWSALGALGYSGEELLLHSAAAGSRLGPGGAGSGPGQAAGAQGALPLLHAALRSGSVPATDLVLSWYDAAGLPEPWLQPFALFPGRGVLLSPLVLAAAAAAPAGRLLRHILRTRPRAAAAWRVRVGGASGRSAALAARLWLLVLEQDARAATAPAVAAVASAVGWAGRRLGAAAGVLGLGRGRARANGAEAPETKGRGTAALAAAAAPVGKQGAEAEAEASVSGVALATGGRFQRHPLQPDLDTFVARRTQARMRGWQLFIVVFQVLAQLKVLSQGFDAACPAAAAAVAAARGGAWTTTGLHATGALGWCLASRYWWTGLELGLWLALWGKPSARRHAVLCAVRAVLSYAYQAHEGGLLPSSGMSAFGAQLIAAHILWIVVSAACFQTSVALSVPLRIVEGLGAARMYVAYGVAHSSPRTATLLSLAMNLGLGCSVAYVLRARAARELVRQLQEQEAEERGEGSGHESARSRTGEPCKED</sequence>
<proteinExistence type="predicted"/>
<evidence type="ECO:0000256" key="1">
    <source>
        <dbReference type="SAM" id="MobiDB-lite"/>
    </source>
</evidence>
<dbReference type="OrthoDB" id="538627at2759"/>
<feature type="compositionally biased region" description="Basic and acidic residues" evidence="1">
    <location>
        <begin position="326"/>
        <end position="335"/>
    </location>
</feature>
<gene>
    <name evidence="2" type="ORF">HYH03_010965</name>
</gene>
<feature type="region of interest" description="Disordered" evidence="1">
    <location>
        <begin position="377"/>
        <end position="399"/>
    </location>
</feature>
<feature type="compositionally biased region" description="Low complexity" evidence="1">
    <location>
        <begin position="346"/>
        <end position="361"/>
    </location>
</feature>
<dbReference type="Proteomes" id="UP000612055">
    <property type="component" value="Unassembled WGS sequence"/>
</dbReference>
<accession>A0A836BVE9</accession>
<feature type="region of interest" description="Disordered" evidence="1">
    <location>
        <begin position="191"/>
        <end position="216"/>
    </location>
</feature>
<dbReference type="AlphaFoldDB" id="A0A836BVE9"/>
<keyword evidence="3" id="KW-1185">Reference proteome</keyword>